<proteinExistence type="predicted"/>
<evidence type="ECO:0000313" key="2">
    <source>
        <dbReference type="Proteomes" id="UP001152795"/>
    </source>
</evidence>
<evidence type="ECO:0000313" key="1">
    <source>
        <dbReference type="EMBL" id="CAB3996740.1"/>
    </source>
</evidence>
<dbReference type="InterPro" id="IPR036691">
    <property type="entry name" value="Endo/exonu/phosph_ase_sf"/>
</dbReference>
<dbReference type="PANTHER" id="PTHR33776">
    <property type="entry name" value="ENDO/EXONUCLEASE/PHOSPHATASE DOMAIN-CONTAINING PROTEIN"/>
    <property type="match status" value="1"/>
</dbReference>
<dbReference type="Proteomes" id="UP001152795">
    <property type="component" value="Unassembled WGS sequence"/>
</dbReference>
<comment type="caution">
    <text evidence="1">The sequence shown here is derived from an EMBL/GenBank/DDBJ whole genome shotgun (WGS) entry which is preliminary data.</text>
</comment>
<accession>A0A7D9I3K7</accession>
<dbReference type="PANTHER" id="PTHR33776:SF4">
    <property type="entry name" value="ENDONUCLEASE_EXONUCLEASE_PHOSPHATASE DOMAIN-CONTAINING PROTEIN"/>
    <property type="match status" value="1"/>
</dbReference>
<dbReference type="OrthoDB" id="6781885at2759"/>
<dbReference type="Gene3D" id="3.60.10.10">
    <property type="entry name" value="Endonuclease/exonuclease/phosphatase"/>
    <property type="match status" value="1"/>
</dbReference>
<sequence>MSETWLKENSALLDYVALSGYTAIFNSRDTIRGGGVGAYISNSINFKRRKDIENLETDFEHLGFEFPGRNKYSKALIGVIYRSERMLSCNDWLDRFESLLGQVSLDWDGLLYLTGDVNIDTLNSSQGL</sequence>
<dbReference type="AlphaFoldDB" id="A0A7D9I3K7"/>
<dbReference type="EMBL" id="CACRXK020002935">
    <property type="protein sequence ID" value="CAB3996740.1"/>
    <property type="molecule type" value="Genomic_DNA"/>
</dbReference>
<organism evidence="1 2">
    <name type="scientific">Paramuricea clavata</name>
    <name type="common">Red gorgonian</name>
    <name type="synonym">Violescent sea-whip</name>
    <dbReference type="NCBI Taxonomy" id="317549"/>
    <lineage>
        <taxon>Eukaryota</taxon>
        <taxon>Metazoa</taxon>
        <taxon>Cnidaria</taxon>
        <taxon>Anthozoa</taxon>
        <taxon>Octocorallia</taxon>
        <taxon>Malacalcyonacea</taxon>
        <taxon>Plexauridae</taxon>
        <taxon>Paramuricea</taxon>
    </lineage>
</organism>
<keyword evidence="2" id="KW-1185">Reference proteome</keyword>
<name>A0A7D9I3K7_PARCT</name>
<reference evidence="1" key="1">
    <citation type="submission" date="2020-04" db="EMBL/GenBank/DDBJ databases">
        <authorList>
            <person name="Alioto T."/>
            <person name="Alioto T."/>
            <person name="Gomez Garrido J."/>
        </authorList>
    </citation>
    <scope>NUCLEOTIDE SEQUENCE</scope>
    <source>
        <strain evidence="1">A484AB</strain>
    </source>
</reference>
<gene>
    <name evidence="1" type="ORF">PACLA_8A011951</name>
</gene>
<protein>
    <submittedName>
        <fullName evidence="1">Uncharacterized protein</fullName>
    </submittedName>
</protein>